<accession>A0A4Y8AMB1</accession>
<evidence type="ECO:0000313" key="4">
    <source>
        <dbReference type="Proteomes" id="UP000297248"/>
    </source>
</evidence>
<dbReference type="Proteomes" id="UP000583101">
    <property type="component" value="Unassembled WGS sequence"/>
</dbReference>
<dbReference type="OrthoDB" id="9808870at2"/>
<sequence>MQDFGLYFQLGWQHICDWQGYDHILFVTVLCGTYLLADWRKVLILVTAFTIGHSITLALSVLNVVKVNTSLIEFLIPVTIVLTSLVNILNKERSAITVRFSYFLALIFGLIHGLGFSNYLKSLLGTSTNITAELFAFNIGLEFGQVLIVLAVLIMAYVIIKLLKTPRRDWVLFLSSAIFGIAFIMCIERFVLIKFK</sequence>
<protein>
    <submittedName>
        <fullName evidence="2">ABC-type antimicrobial peptide transport system permease subunit</fullName>
    </submittedName>
    <submittedName>
        <fullName evidence="3">HupE/UreJ family protein</fullName>
    </submittedName>
</protein>
<feature type="transmembrane region" description="Helical" evidence="1">
    <location>
        <begin position="135"/>
        <end position="158"/>
    </location>
</feature>
<dbReference type="EMBL" id="SNQG01000001">
    <property type="protein sequence ID" value="TEW69439.1"/>
    <property type="molecule type" value="Genomic_DNA"/>
</dbReference>
<evidence type="ECO:0000313" key="2">
    <source>
        <dbReference type="EMBL" id="MBB3967495.1"/>
    </source>
</evidence>
<feature type="transmembrane region" description="Helical" evidence="1">
    <location>
        <begin position="20"/>
        <end position="37"/>
    </location>
</feature>
<dbReference type="Proteomes" id="UP000297248">
    <property type="component" value="Unassembled WGS sequence"/>
</dbReference>
<reference evidence="3" key="2">
    <citation type="submission" date="2019-03" db="EMBL/GenBank/DDBJ databases">
        <authorList>
            <person name="Yan Y.-Q."/>
            <person name="Du Z.-J."/>
        </authorList>
    </citation>
    <scope>NUCLEOTIDE SEQUENCE</scope>
    <source>
        <strain evidence="3">PP-F2FG21</strain>
    </source>
</reference>
<keyword evidence="1" id="KW-0812">Transmembrane</keyword>
<feature type="transmembrane region" description="Helical" evidence="1">
    <location>
        <begin position="96"/>
        <end position="115"/>
    </location>
</feature>
<comment type="caution">
    <text evidence="3">The sequence shown here is derived from an EMBL/GenBank/DDBJ whole genome shotgun (WGS) entry which is preliminary data.</text>
</comment>
<evidence type="ECO:0000256" key="1">
    <source>
        <dbReference type="SAM" id="Phobius"/>
    </source>
</evidence>
<dbReference type="RefSeq" id="WP_134335267.1">
    <property type="nucleotide sequence ID" value="NZ_BMCZ01000007.1"/>
</dbReference>
<feature type="transmembrane region" description="Helical" evidence="1">
    <location>
        <begin position="42"/>
        <end position="65"/>
    </location>
</feature>
<dbReference type="AlphaFoldDB" id="A0A4Y8AMB1"/>
<keyword evidence="5" id="KW-1185">Reference proteome</keyword>
<dbReference type="Pfam" id="PF13795">
    <property type="entry name" value="HupE_UreJ_2"/>
    <property type="match status" value="1"/>
</dbReference>
<gene>
    <name evidence="3" type="ORF">E2R65_04525</name>
    <name evidence="2" type="ORF">GGR35_000081</name>
</gene>
<evidence type="ECO:0000313" key="5">
    <source>
        <dbReference type="Proteomes" id="UP000583101"/>
    </source>
</evidence>
<evidence type="ECO:0000313" key="3">
    <source>
        <dbReference type="EMBL" id="TEW69439.1"/>
    </source>
</evidence>
<name>A0A4Y8AMB1_9SPHI</name>
<dbReference type="InterPro" id="IPR032809">
    <property type="entry name" value="Put_HupE_UreJ"/>
</dbReference>
<organism evidence="3 4">
    <name type="scientific">Mucilaginibacter phyllosphaerae</name>
    <dbReference type="NCBI Taxonomy" id="1812349"/>
    <lineage>
        <taxon>Bacteria</taxon>
        <taxon>Pseudomonadati</taxon>
        <taxon>Bacteroidota</taxon>
        <taxon>Sphingobacteriia</taxon>
        <taxon>Sphingobacteriales</taxon>
        <taxon>Sphingobacteriaceae</taxon>
        <taxon>Mucilaginibacter</taxon>
    </lineage>
</organism>
<dbReference type="EMBL" id="JACIEG010000001">
    <property type="protein sequence ID" value="MBB3967495.1"/>
    <property type="molecule type" value="Genomic_DNA"/>
</dbReference>
<reference evidence="3 4" key="1">
    <citation type="journal article" date="2016" name="Int. J. Syst. Evol. Microbiol.">
        <title>Proposal of Mucilaginibacter phyllosphaerae sp. nov. isolated from the phyllosphere of Galium album.</title>
        <authorList>
            <person name="Aydogan E.L."/>
            <person name="Busse H.J."/>
            <person name="Moser G."/>
            <person name="Muller C."/>
            <person name="Kampfer P."/>
            <person name="Glaeser S.P."/>
        </authorList>
    </citation>
    <scope>NUCLEOTIDE SEQUENCE [LARGE SCALE GENOMIC DNA]</scope>
    <source>
        <strain evidence="3 4">PP-F2FG21</strain>
    </source>
</reference>
<keyword evidence="1" id="KW-0472">Membrane</keyword>
<reference evidence="2 5" key="3">
    <citation type="submission" date="2020-08" db="EMBL/GenBank/DDBJ databases">
        <title>Genomic Encyclopedia of Type Strains, Phase IV (KMG-IV): sequencing the most valuable type-strain genomes for metagenomic binning, comparative biology and taxonomic classification.</title>
        <authorList>
            <person name="Goeker M."/>
        </authorList>
    </citation>
    <scope>NUCLEOTIDE SEQUENCE [LARGE SCALE GENOMIC DNA]</scope>
    <source>
        <strain evidence="2 5">DSM 100995</strain>
    </source>
</reference>
<keyword evidence="1" id="KW-1133">Transmembrane helix</keyword>
<proteinExistence type="predicted"/>
<feature type="transmembrane region" description="Helical" evidence="1">
    <location>
        <begin position="170"/>
        <end position="192"/>
    </location>
</feature>
<feature type="transmembrane region" description="Helical" evidence="1">
    <location>
        <begin position="71"/>
        <end position="89"/>
    </location>
</feature>